<reference evidence="7" key="1">
    <citation type="submission" date="2019-02" db="EMBL/GenBank/DDBJ databases">
        <authorList>
            <person name="Gruber-Vodicka R. H."/>
            <person name="Seah K. B. B."/>
        </authorList>
    </citation>
    <scope>NUCLEOTIDE SEQUENCE</scope>
    <source>
        <strain evidence="5">BECK_BZ163</strain>
        <strain evidence="7">BECK_BZ164</strain>
        <strain evidence="6">BECK_BZ165</strain>
    </source>
</reference>
<protein>
    <submittedName>
        <fullName evidence="7">ASPIC and UnbV</fullName>
    </submittedName>
</protein>
<dbReference type="EMBL" id="CAADFA010000312">
    <property type="protein sequence ID" value="VFJ62245.1"/>
    <property type="molecule type" value="Genomic_DNA"/>
</dbReference>
<evidence type="ECO:0000313" key="5">
    <source>
        <dbReference type="EMBL" id="VFJ58011.1"/>
    </source>
</evidence>
<feature type="region of interest" description="Disordered" evidence="2">
    <location>
        <begin position="26"/>
        <end position="60"/>
    </location>
</feature>
<dbReference type="PANTHER" id="PTHR16026">
    <property type="entry name" value="CARTILAGE ACIDIC PROTEIN 1"/>
    <property type="match status" value="1"/>
</dbReference>
<sequence length="628" mass="67352">MYKTSALSFLLPVLLLPTAGAAPMPGEAGATDPLPNHAHADDSSSASPGVVSRAEGSGPKDTPLAAFSEIAAASGLDFVHFSGMSGEFYFSEILGAGGALFDYDQDGDLDVYLVQSHGAPCEPTIDPDAPRCPAQTEGREPLRDRLYRNDLARTEDGGQRNHFTDVTQASGIRAAGYGMGAAVGDVDNDGWPDLYVTNHGPNQLFLNNGDGTFTDITRKAGVEAARWSVSAAFLDFDRDGWLDLFVGNYVDSSRKNHGECYAPDGSRDYCSPQSFRPLPCRLFRNRGDGTFEDVSGRSGIIKDYQGALGVIGADFNGDGWVDIYVGNDGRPNQLWLNQWDGTFQNEAFLAGTAVNMDGAAEASMGVDAGDFDNDGDEDLFMTHLTEESNTLYLNDGTGWFQDRSIATGVAASSQGYTAFGTNWFDYNNDGWLDLLVVNGDVRVMANLNRAGDPLPFHQPNQLLANVDAGTGKLHDRKFVDITSQAGAAFTLSEISRGAAFGDVDNDGDMDILITNNSGPVRLMRNNLDGAGHWLGLRLLDSSGRDALGARVRIVRKDAPTLWRRSRTDGSYASSNDPRVLVGLGTAAKVMAIGVLWPSGRAEEWKAPAGESLAVDRYMTLREGTSVSD</sequence>
<dbReference type="InterPro" id="IPR028994">
    <property type="entry name" value="Integrin_alpha_N"/>
</dbReference>
<dbReference type="EMBL" id="CAADEZ010000206">
    <property type="protein sequence ID" value="VFJ58011.1"/>
    <property type="molecule type" value="Genomic_DNA"/>
</dbReference>
<accession>A0A450WAW5</accession>
<dbReference type="AlphaFoldDB" id="A0A450WAW5"/>
<name>A0A450WAW5_9GAMM</name>
<dbReference type="InterPro" id="IPR013517">
    <property type="entry name" value="FG-GAP"/>
</dbReference>
<evidence type="ECO:0000259" key="4">
    <source>
        <dbReference type="Pfam" id="PF07593"/>
    </source>
</evidence>
<dbReference type="InterPro" id="IPR027039">
    <property type="entry name" value="Crtac1"/>
</dbReference>
<dbReference type="EMBL" id="CAADFL010000311">
    <property type="protein sequence ID" value="VFK14192.1"/>
    <property type="molecule type" value="Genomic_DNA"/>
</dbReference>
<dbReference type="Pfam" id="PF13517">
    <property type="entry name" value="FG-GAP_3"/>
    <property type="match status" value="2"/>
</dbReference>
<feature type="chain" id="PRO_5033826007" evidence="3">
    <location>
        <begin position="22"/>
        <end position="628"/>
    </location>
</feature>
<dbReference type="SUPFAM" id="SSF69318">
    <property type="entry name" value="Integrin alpha N-terminal domain"/>
    <property type="match status" value="1"/>
</dbReference>
<keyword evidence="1 3" id="KW-0732">Signal</keyword>
<dbReference type="Gene3D" id="2.130.10.130">
    <property type="entry name" value="Integrin alpha, N-terminal"/>
    <property type="match status" value="2"/>
</dbReference>
<evidence type="ECO:0000313" key="7">
    <source>
        <dbReference type="EMBL" id="VFK14192.1"/>
    </source>
</evidence>
<evidence type="ECO:0000313" key="6">
    <source>
        <dbReference type="EMBL" id="VFJ62245.1"/>
    </source>
</evidence>
<feature type="signal peptide" evidence="3">
    <location>
        <begin position="1"/>
        <end position="21"/>
    </location>
</feature>
<dbReference type="PANTHER" id="PTHR16026:SF0">
    <property type="entry name" value="CARTILAGE ACIDIC PROTEIN 1"/>
    <property type="match status" value="1"/>
</dbReference>
<evidence type="ECO:0000256" key="3">
    <source>
        <dbReference type="SAM" id="SignalP"/>
    </source>
</evidence>
<organism evidence="7">
    <name type="scientific">Candidatus Kentrum sp. FM</name>
    <dbReference type="NCBI Taxonomy" id="2126340"/>
    <lineage>
        <taxon>Bacteria</taxon>
        <taxon>Pseudomonadati</taxon>
        <taxon>Pseudomonadota</taxon>
        <taxon>Gammaproteobacteria</taxon>
        <taxon>Candidatus Kentrum</taxon>
    </lineage>
</organism>
<proteinExistence type="predicted"/>
<dbReference type="InterPro" id="IPR011519">
    <property type="entry name" value="UnbV_ASPIC"/>
</dbReference>
<feature type="domain" description="ASPIC/UnbV" evidence="4">
    <location>
        <begin position="546"/>
        <end position="608"/>
    </location>
</feature>
<gene>
    <name evidence="5" type="ORF">BECKFM1743A_GA0114220_102064</name>
    <name evidence="7" type="ORF">BECKFM1743B_GA0114221_103112</name>
    <name evidence="6" type="ORF">BECKFM1743C_GA0114222_103125</name>
</gene>
<evidence type="ECO:0000256" key="1">
    <source>
        <dbReference type="ARBA" id="ARBA00022729"/>
    </source>
</evidence>
<dbReference type="Pfam" id="PF07593">
    <property type="entry name" value="UnbV_ASPIC"/>
    <property type="match status" value="1"/>
</dbReference>
<evidence type="ECO:0000256" key="2">
    <source>
        <dbReference type="SAM" id="MobiDB-lite"/>
    </source>
</evidence>